<dbReference type="Proteomes" id="UP000016587">
    <property type="component" value="Chromosome"/>
</dbReference>
<gene>
    <name evidence="3" type="ORF">DGI_3344</name>
</gene>
<feature type="domain" description="HTH iclR-type" evidence="2">
    <location>
        <begin position="109"/>
        <end position="137"/>
    </location>
</feature>
<dbReference type="KEGG" id="dgg:DGI_3344"/>
<proteinExistence type="predicted"/>
<dbReference type="InterPro" id="IPR036388">
    <property type="entry name" value="WH-like_DNA-bd_sf"/>
</dbReference>
<dbReference type="HOGENOM" id="CLU_1692652_0_0_7"/>
<dbReference type="InterPro" id="IPR036390">
    <property type="entry name" value="WH_DNA-bd_sf"/>
</dbReference>
<dbReference type="SUPFAM" id="SSF46785">
    <property type="entry name" value="Winged helix' DNA-binding domain"/>
    <property type="match status" value="1"/>
</dbReference>
<evidence type="ECO:0000259" key="2">
    <source>
        <dbReference type="Pfam" id="PF09339"/>
    </source>
</evidence>
<dbReference type="GO" id="GO:0006355">
    <property type="term" value="P:regulation of DNA-templated transcription"/>
    <property type="evidence" value="ECO:0007669"/>
    <property type="project" value="InterPro"/>
</dbReference>
<accession>T2GGA8</accession>
<reference evidence="4" key="2">
    <citation type="submission" date="2013-07" db="EMBL/GenBank/DDBJ databases">
        <authorList>
            <person name="Morais-Silva F.O."/>
            <person name="Rezende A.M."/>
            <person name="Pimentel C."/>
            <person name="Resende D.M."/>
            <person name="Santos C.I."/>
            <person name="Clemente C."/>
            <person name="de Oliveira L.M."/>
            <person name="da Silva S.M."/>
            <person name="Costa D.A."/>
            <person name="Varela-Raposo A."/>
            <person name="Horacio E.C.A."/>
            <person name="Matos M."/>
            <person name="Flores O."/>
            <person name="Ruiz J.C."/>
            <person name="Rodrigues-Pousada C."/>
        </authorList>
    </citation>
    <scope>NUCLEOTIDE SEQUENCE [LARGE SCALE GENOMIC DNA]</scope>
    <source>
        <strain evidence="4">ATCC 19364 / DSM 1382 / NCIMB 9332 / VKM B-1759</strain>
    </source>
</reference>
<keyword evidence="4" id="KW-1185">Reference proteome</keyword>
<evidence type="ECO:0000313" key="4">
    <source>
        <dbReference type="Proteomes" id="UP000016587"/>
    </source>
</evidence>
<evidence type="ECO:0000313" key="3">
    <source>
        <dbReference type="EMBL" id="AGW15037.1"/>
    </source>
</evidence>
<reference evidence="3 4" key="1">
    <citation type="journal article" date="2013" name="J. Bacteriol.">
        <title>Roles of HynAB and Ech, the only two hydrogenases found in the model sulfate reducer Desulfovibrio gigas.</title>
        <authorList>
            <person name="Morais-Silva F.O."/>
            <person name="Santos C.I."/>
            <person name="Rodrigues R."/>
            <person name="Pereira I.A."/>
            <person name="Rodrigues-Pousada C."/>
        </authorList>
    </citation>
    <scope>NUCLEOTIDE SEQUENCE [LARGE SCALE GENOMIC DNA]</scope>
    <source>
        <strain evidence="4">ATCC 19364 / DSM 1382 / NCIMB 9332 / VKM B-1759</strain>
    </source>
</reference>
<feature type="region of interest" description="Disordered" evidence="1">
    <location>
        <begin position="31"/>
        <end position="90"/>
    </location>
</feature>
<dbReference type="PATRIC" id="fig|1121448.10.peg.3300"/>
<organism evidence="3 4">
    <name type="scientific">Megalodesulfovibrio gigas (strain ATCC 19364 / DSM 1382 / NCIMB 9332 / VKM B-1759)</name>
    <name type="common">Desulfovibrio gigas</name>
    <dbReference type="NCBI Taxonomy" id="1121448"/>
    <lineage>
        <taxon>Bacteria</taxon>
        <taxon>Pseudomonadati</taxon>
        <taxon>Thermodesulfobacteriota</taxon>
        <taxon>Desulfovibrionia</taxon>
        <taxon>Desulfovibrionales</taxon>
        <taxon>Desulfovibrionaceae</taxon>
        <taxon>Megalodesulfovibrio</taxon>
    </lineage>
</organism>
<sequence>MITSFLTEVMLVATDTLSRLKKSIDSRKKEINPSIISDSQHDAKSIRKPSNTESRKYGVKSDGIPSSFSDSKDVKPFRLKDPKAPRTPRQRKVANFLRRHGVVEALWEDLAKHLDLPRGTVLQIARTFEERGLLRRETLPGRTGVRLTWAETESD</sequence>
<dbReference type="Pfam" id="PF09339">
    <property type="entry name" value="HTH_IclR"/>
    <property type="match status" value="1"/>
</dbReference>
<feature type="compositionally biased region" description="Basic and acidic residues" evidence="1">
    <location>
        <begin position="70"/>
        <end position="84"/>
    </location>
</feature>
<name>T2GGA8_MEGG1</name>
<dbReference type="GO" id="GO:0003677">
    <property type="term" value="F:DNA binding"/>
    <property type="evidence" value="ECO:0007669"/>
    <property type="project" value="InterPro"/>
</dbReference>
<evidence type="ECO:0000256" key="1">
    <source>
        <dbReference type="SAM" id="MobiDB-lite"/>
    </source>
</evidence>
<protein>
    <recommendedName>
        <fullName evidence="2">HTH iclR-type domain-containing protein</fullName>
    </recommendedName>
</protein>
<dbReference type="STRING" id="1121448.DGI_3344"/>
<dbReference type="AlphaFoldDB" id="T2GGA8"/>
<dbReference type="InterPro" id="IPR005471">
    <property type="entry name" value="Tscrpt_reg_IclR_N"/>
</dbReference>
<dbReference type="EMBL" id="CP006585">
    <property type="protein sequence ID" value="AGW15037.1"/>
    <property type="molecule type" value="Genomic_DNA"/>
</dbReference>
<dbReference type="Gene3D" id="1.10.10.10">
    <property type="entry name" value="Winged helix-like DNA-binding domain superfamily/Winged helix DNA-binding domain"/>
    <property type="match status" value="1"/>
</dbReference>